<dbReference type="KEGG" id="ams:AMIS_73160"/>
<dbReference type="AlphaFoldDB" id="I0HHP9"/>
<dbReference type="PATRIC" id="fig|512565.3.peg.7325"/>
<name>I0HHP9_ACTM4</name>
<reference evidence="1 2" key="1">
    <citation type="submission" date="2012-02" db="EMBL/GenBank/DDBJ databases">
        <title>Complete genome sequence of Actinoplanes missouriensis 431 (= NBRC 102363).</title>
        <authorList>
            <person name="Ohnishi Y."/>
            <person name="Ishikawa J."/>
            <person name="Sekine M."/>
            <person name="Hosoyama A."/>
            <person name="Harada T."/>
            <person name="Narita H."/>
            <person name="Hata T."/>
            <person name="Konno Y."/>
            <person name="Tutikane K."/>
            <person name="Fujita N."/>
            <person name="Horinouchi S."/>
            <person name="Hayakawa M."/>
        </authorList>
    </citation>
    <scope>NUCLEOTIDE SEQUENCE [LARGE SCALE GENOMIC DNA]</scope>
    <source>
        <strain evidence="2">ATCC 14538 / DSM 43046 / CBS 188.64 / JCM 3121 / NBRC 102363 / NCIMB 12654 / NRRL B-3342 / UNCC 431</strain>
    </source>
</reference>
<accession>I0HHP9</accession>
<dbReference type="EMBL" id="AP012319">
    <property type="protein sequence ID" value="BAL92536.1"/>
    <property type="molecule type" value="Genomic_DNA"/>
</dbReference>
<dbReference type="Proteomes" id="UP000007882">
    <property type="component" value="Chromosome"/>
</dbReference>
<keyword evidence="2" id="KW-1185">Reference proteome</keyword>
<evidence type="ECO:0000313" key="1">
    <source>
        <dbReference type="EMBL" id="BAL92536.1"/>
    </source>
</evidence>
<dbReference type="eggNOG" id="ENOG503260Q">
    <property type="taxonomic scope" value="Bacteria"/>
</dbReference>
<gene>
    <name evidence="1" type="ordered locus">AMIS_73160</name>
</gene>
<evidence type="ECO:0000313" key="2">
    <source>
        <dbReference type="Proteomes" id="UP000007882"/>
    </source>
</evidence>
<protein>
    <submittedName>
        <fullName evidence="1">Uncharacterized protein</fullName>
    </submittedName>
</protein>
<dbReference type="HOGENOM" id="CLU_1999022_0_0_11"/>
<dbReference type="STRING" id="512565.AMIS_73160"/>
<sequence length="144" mass="15863">MPRVRSTLKPLIHTGTNTEVTVSSNVLAEIMGQRRPLGPPPAREMPEILAAAKEAAGPPLRIRRHTSDEGAPFWRWDCAGCGEYGGGRHHEDALSRAHRHCREHPAHGSSLLPPARCRRPDTFLPLHPMLYAVDDDPPPEPLAV</sequence>
<proteinExistence type="predicted"/>
<organism evidence="1 2">
    <name type="scientific">Actinoplanes missouriensis (strain ATCC 14538 / DSM 43046 / CBS 188.64 / JCM 3121 / NBRC 102363 / NCIMB 12654 / NRRL B-3342 / UNCC 431)</name>
    <dbReference type="NCBI Taxonomy" id="512565"/>
    <lineage>
        <taxon>Bacteria</taxon>
        <taxon>Bacillati</taxon>
        <taxon>Actinomycetota</taxon>
        <taxon>Actinomycetes</taxon>
        <taxon>Micromonosporales</taxon>
        <taxon>Micromonosporaceae</taxon>
        <taxon>Actinoplanes</taxon>
    </lineage>
</organism>